<dbReference type="SMART" id="SM00516">
    <property type="entry name" value="SEC14"/>
    <property type="match status" value="1"/>
</dbReference>
<dbReference type="GO" id="GO:0008526">
    <property type="term" value="F:phosphatidylinositol transfer activity"/>
    <property type="evidence" value="ECO:0000318"/>
    <property type="project" value="GO_Central"/>
</dbReference>
<dbReference type="OrthoDB" id="75724at2759"/>
<organism evidence="2 3">
    <name type="scientific">Zostera marina</name>
    <name type="common">Eelgrass</name>
    <dbReference type="NCBI Taxonomy" id="29655"/>
    <lineage>
        <taxon>Eukaryota</taxon>
        <taxon>Viridiplantae</taxon>
        <taxon>Streptophyta</taxon>
        <taxon>Embryophyta</taxon>
        <taxon>Tracheophyta</taxon>
        <taxon>Spermatophyta</taxon>
        <taxon>Magnoliopsida</taxon>
        <taxon>Liliopsida</taxon>
        <taxon>Zosteraceae</taxon>
        <taxon>Zostera</taxon>
    </lineage>
</organism>
<dbReference type="PANTHER" id="PTHR45824">
    <property type="entry name" value="GH16843P"/>
    <property type="match status" value="1"/>
</dbReference>
<dbReference type="InterPro" id="IPR011074">
    <property type="entry name" value="CRAL/TRIO_N_dom"/>
</dbReference>
<dbReference type="InterPro" id="IPR036865">
    <property type="entry name" value="CRAL-TRIO_dom_sf"/>
</dbReference>
<proteinExistence type="predicted"/>
<protein>
    <submittedName>
        <fullName evidence="2">CRAL/TRIO domain containing protein, expressed</fullName>
    </submittedName>
</protein>
<reference evidence="3" key="1">
    <citation type="journal article" date="2016" name="Nature">
        <title>The genome of the seagrass Zostera marina reveals angiosperm adaptation to the sea.</title>
        <authorList>
            <person name="Olsen J.L."/>
            <person name="Rouze P."/>
            <person name="Verhelst B."/>
            <person name="Lin Y.-C."/>
            <person name="Bayer T."/>
            <person name="Collen J."/>
            <person name="Dattolo E."/>
            <person name="De Paoli E."/>
            <person name="Dittami S."/>
            <person name="Maumus F."/>
            <person name="Michel G."/>
            <person name="Kersting A."/>
            <person name="Lauritano C."/>
            <person name="Lohaus R."/>
            <person name="Toepel M."/>
            <person name="Tonon T."/>
            <person name="Vanneste K."/>
            <person name="Amirebrahimi M."/>
            <person name="Brakel J."/>
            <person name="Bostroem C."/>
            <person name="Chovatia M."/>
            <person name="Grimwood J."/>
            <person name="Jenkins J.W."/>
            <person name="Jueterbock A."/>
            <person name="Mraz A."/>
            <person name="Stam W.T."/>
            <person name="Tice H."/>
            <person name="Bornberg-Bauer E."/>
            <person name="Green P.J."/>
            <person name="Pearson G.A."/>
            <person name="Procaccini G."/>
            <person name="Duarte C.M."/>
            <person name="Schmutz J."/>
            <person name="Reusch T.B.H."/>
            <person name="Van de Peer Y."/>
        </authorList>
    </citation>
    <scope>NUCLEOTIDE SEQUENCE [LARGE SCALE GENOMIC DNA]</scope>
    <source>
        <strain evidence="3">cv. Finnish</strain>
    </source>
</reference>
<evidence type="ECO:0000313" key="2">
    <source>
        <dbReference type="EMBL" id="KMZ57415.1"/>
    </source>
</evidence>
<dbReference type="PRINTS" id="PR00180">
    <property type="entry name" value="CRETINALDHBP"/>
</dbReference>
<dbReference type="OMA" id="RPLFYMK"/>
<feature type="domain" description="CRAL-TRIO" evidence="1">
    <location>
        <begin position="88"/>
        <end position="254"/>
    </location>
</feature>
<dbReference type="InterPro" id="IPR036273">
    <property type="entry name" value="CRAL/TRIO_N_dom_sf"/>
</dbReference>
<dbReference type="SUPFAM" id="SSF46938">
    <property type="entry name" value="CRAL/TRIO N-terminal domain"/>
    <property type="match status" value="1"/>
</dbReference>
<dbReference type="Pfam" id="PF03765">
    <property type="entry name" value="CRAL_TRIO_N"/>
    <property type="match status" value="1"/>
</dbReference>
<name>A0A0K9NN45_ZOSMR</name>
<sequence length="290" mass="33975">MFRWPLRSASGKDAKEVEEMVEDNDKEEKLFHLKTSIGTLSKRESLFCDDSCLKRYLEARNWNVDKAKKMLEETMKWRSVYKPEEIRWHEVCTEGETGKVYRANFHDHEGRTVIVMKPAKQNTKSQDNQVRHLVYLLENAILNLPEGLEQMVWLIDFTGWSMTKGTTVPIKTAKETIDVLQNHYPERLSSAFFFNPPRIFEAFWKVVKYFLDPKTFQKVKFIYSKDEKSIEQLKKNFDFNILPVEFGGETVYEFNQNENSILMSNDDIKMDTLLGLNKEDKSHSSTGNSG</sequence>
<dbReference type="InterPro" id="IPR001251">
    <property type="entry name" value="CRAL-TRIO_dom"/>
</dbReference>
<dbReference type="SUPFAM" id="SSF52087">
    <property type="entry name" value="CRAL/TRIO domain"/>
    <property type="match status" value="1"/>
</dbReference>
<dbReference type="STRING" id="29655.A0A0K9NN45"/>
<keyword evidence="3" id="KW-1185">Reference proteome</keyword>
<accession>A0A0K9NN45</accession>
<dbReference type="AlphaFoldDB" id="A0A0K9NN45"/>
<dbReference type="Pfam" id="PF00650">
    <property type="entry name" value="CRAL_TRIO"/>
    <property type="match status" value="1"/>
</dbReference>
<gene>
    <name evidence="2" type="ORF">ZOSMA_86G00510</name>
</gene>
<dbReference type="PANTHER" id="PTHR45824:SF22">
    <property type="entry name" value="SEC14P-LIKE PHOSPHATIDYLINOSITOL TRANSFER FAMILY PROTEIN"/>
    <property type="match status" value="1"/>
</dbReference>
<evidence type="ECO:0000259" key="1">
    <source>
        <dbReference type="PROSITE" id="PS50191"/>
    </source>
</evidence>
<dbReference type="PROSITE" id="PS50191">
    <property type="entry name" value="CRAL_TRIO"/>
    <property type="match status" value="1"/>
</dbReference>
<dbReference type="Proteomes" id="UP000036987">
    <property type="component" value="Unassembled WGS sequence"/>
</dbReference>
<dbReference type="Gene3D" id="3.40.525.10">
    <property type="entry name" value="CRAL-TRIO lipid binding domain"/>
    <property type="match status" value="1"/>
</dbReference>
<dbReference type="CDD" id="cd00170">
    <property type="entry name" value="SEC14"/>
    <property type="match status" value="1"/>
</dbReference>
<dbReference type="InterPro" id="IPR052578">
    <property type="entry name" value="PI_Transfer_CRAL-TRIO"/>
</dbReference>
<evidence type="ECO:0000313" key="3">
    <source>
        <dbReference type="Proteomes" id="UP000036987"/>
    </source>
</evidence>
<dbReference type="SMART" id="SM01100">
    <property type="entry name" value="CRAL_TRIO_N"/>
    <property type="match status" value="1"/>
</dbReference>
<dbReference type="EMBL" id="LFYR01002072">
    <property type="protein sequence ID" value="KMZ57415.1"/>
    <property type="molecule type" value="Genomic_DNA"/>
</dbReference>
<comment type="caution">
    <text evidence="2">The sequence shown here is derived from an EMBL/GenBank/DDBJ whole genome shotgun (WGS) entry which is preliminary data.</text>
</comment>
<dbReference type="FunFam" id="3.40.525.10:FF:000008">
    <property type="entry name" value="Phosphatidylinositol transfer protein 3"/>
    <property type="match status" value="1"/>
</dbReference>